<keyword evidence="1" id="KW-0812">Transmembrane</keyword>
<evidence type="ECO:0000313" key="2">
    <source>
        <dbReference type="EMBL" id="CRH04487.1"/>
    </source>
</evidence>
<sequence length="98" mass="10787">MRVILVIILVGFALALGWVAFSKLWKGTHPEVIEGEVIDKPEPDWTENRLIRALIAAALTILLISGLMRLTISPESPGKQDYKPAQIIDGKVVQGEVK</sequence>
<gene>
    <name evidence="2" type="ORF">MAGMO_0274</name>
</gene>
<feature type="transmembrane region" description="Helical" evidence="1">
    <location>
        <begin position="50"/>
        <end position="70"/>
    </location>
</feature>
<dbReference type="AlphaFoldDB" id="A0A1S7LEJ8"/>
<accession>A0A1S7LEJ8</accession>
<protein>
    <submittedName>
        <fullName evidence="2">Uncharacterized protein</fullName>
    </submittedName>
</protein>
<keyword evidence="1" id="KW-1133">Transmembrane helix</keyword>
<keyword evidence="1" id="KW-0472">Membrane</keyword>
<proteinExistence type="predicted"/>
<reference evidence="2" key="1">
    <citation type="submission" date="2015-04" db="EMBL/GenBank/DDBJ databases">
        <authorList>
            <person name="Syromyatnikov M.Y."/>
            <person name="Popov V.N."/>
        </authorList>
    </citation>
    <scope>NUCLEOTIDE SEQUENCE</scope>
    <source>
        <strain evidence="2">MO-1</strain>
    </source>
</reference>
<name>A0A1S7LEJ8_MAGMO</name>
<evidence type="ECO:0000256" key="1">
    <source>
        <dbReference type="SAM" id="Phobius"/>
    </source>
</evidence>
<dbReference type="EMBL" id="LO017727">
    <property type="protein sequence ID" value="CRH04487.1"/>
    <property type="molecule type" value="Genomic_DNA"/>
</dbReference>
<organism evidence="2">
    <name type="scientific">Magnetococcus massalia (strain MO-1)</name>
    <dbReference type="NCBI Taxonomy" id="451514"/>
    <lineage>
        <taxon>Bacteria</taxon>
        <taxon>Pseudomonadati</taxon>
        <taxon>Pseudomonadota</taxon>
        <taxon>Magnetococcia</taxon>
        <taxon>Magnetococcales</taxon>
        <taxon>Magnetococcaceae</taxon>
        <taxon>Magnetococcus</taxon>
    </lineage>
</organism>